<keyword evidence="4" id="KW-0418">Kinase</keyword>
<proteinExistence type="predicted"/>
<dbReference type="GO" id="GO:0035556">
    <property type="term" value="P:intracellular signal transduction"/>
    <property type="evidence" value="ECO:0007669"/>
    <property type="project" value="TreeGrafter"/>
</dbReference>
<dbReference type="GO" id="GO:0005524">
    <property type="term" value="F:ATP binding"/>
    <property type="evidence" value="ECO:0007669"/>
    <property type="project" value="UniProtKB-KW"/>
</dbReference>
<keyword evidence="4" id="KW-0723">Serine/threonine-protein kinase</keyword>
<dbReference type="PANTHER" id="PTHR24346:SF76">
    <property type="entry name" value="NON-SPECIFIC SERINE_THREONINE PROTEIN KINASE"/>
    <property type="match status" value="1"/>
</dbReference>
<keyword evidence="4" id="KW-0808">Transferase</keyword>
<comment type="caution">
    <text evidence="4">The sequence shown here is derived from an EMBL/GenBank/DDBJ whole genome shotgun (WGS) entry which is preliminary data.</text>
</comment>
<dbReference type="AlphaFoldDB" id="A0A8H6TIP9"/>
<dbReference type="PANTHER" id="PTHR24346">
    <property type="entry name" value="MAP/MICROTUBULE AFFINITY-REGULATING KINASE"/>
    <property type="match status" value="1"/>
</dbReference>
<name>A0A8H6TIP9_MYCCL</name>
<dbReference type="Gene3D" id="1.10.510.10">
    <property type="entry name" value="Transferase(Phosphotransferase) domain 1"/>
    <property type="match status" value="1"/>
</dbReference>
<dbReference type="InterPro" id="IPR008271">
    <property type="entry name" value="Ser/Thr_kinase_AS"/>
</dbReference>
<gene>
    <name evidence="4" type="ORF">HMN09_00477000</name>
</gene>
<dbReference type="PROSITE" id="PS50011">
    <property type="entry name" value="PROTEIN_KINASE_DOM"/>
    <property type="match status" value="1"/>
</dbReference>
<dbReference type="GO" id="GO:0000226">
    <property type="term" value="P:microtubule cytoskeleton organization"/>
    <property type="evidence" value="ECO:0007669"/>
    <property type="project" value="TreeGrafter"/>
</dbReference>
<dbReference type="GO" id="GO:0005737">
    <property type="term" value="C:cytoplasm"/>
    <property type="evidence" value="ECO:0007669"/>
    <property type="project" value="TreeGrafter"/>
</dbReference>
<dbReference type="EMBL" id="JACAZE010000005">
    <property type="protein sequence ID" value="KAF7317407.1"/>
    <property type="molecule type" value="Genomic_DNA"/>
</dbReference>
<dbReference type="InterPro" id="IPR011009">
    <property type="entry name" value="Kinase-like_dom_sf"/>
</dbReference>
<evidence type="ECO:0000259" key="3">
    <source>
        <dbReference type="PROSITE" id="PS50011"/>
    </source>
</evidence>
<organism evidence="4 5">
    <name type="scientific">Mycena chlorophos</name>
    <name type="common">Agaric fungus</name>
    <name type="synonym">Agaricus chlorophos</name>
    <dbReference type="NCBI Taxonomy" id="658473"/>
    <lineage>
        <taxon>Eukaryota</taxon>
        <taxon>Fungi</taxon>
        <taxon>Dikarya</taxon>
        <taxon>Basidiomycota</taxon>
        <taxon>Agaricomycotina</taxon>
        <taxon>Agaricomycetes</taxon>
        <taxon>Agaricomycetidae</taxon>
        <taxon>Agaricales</taxon>
        <taxon>Marasmiineae</taxon>
        <taxon>Mycenaceae</taxon>
        <taxon>Mycena</taxon>
    </lineage>
</organism>
<dbReference type="OrthoDB" id="541276at2759"/>
<dbReference type="SMART" id="SM00220">
    <property type="entry name" value="S_TKc"/>
    <property type="match status" value="1"/>
</dbReference>
<evidence type="ECO:0000256" key="2">
    <source>
        <dbReference type="ARBA" id="ARBA00022840"/>
    </source>
</evidence>
<accession>A0A8H6TIP9</accession>
<dbReference type="Pfam" id="PF00069">
    <property type="entry name" value="Pkinase"/>
    <property type="match status" value="1"/>
</dbReference>
<reference evidence="4" key="1">
    <citation type="submission" date="2020-05" db="EMBL/GenBank/DDBJ databases">
        <title>Mycena genomes resolve the evolution of fungal bioluminescence.</title>
        <authorList>
            <person name="Tsai I.J."/>
        </authorList>
    </citation>
    <scope>NUCLEOTIDE SEQUENCE</scope>
    <source>
        <strain evidence="4">110903Hualien_Pintung</strain>
    </source>
</reference>
<protein>
    <submittedName>
        <fullName evidence="4">Serine/threonine protein kinase</fullName>
    </submittedName>
</protein>
<keyword evidence="2" id="KW-0067">ATP-binding</keyword>
<keyword evidence="5" id="KW-1185">Reference proteome</keyword>
<evidence type="ECO:0000313" key="5">
    <source>
        <dbReference type="Proteomes" id="UP000613580"/>
    </source>
</evidence>
<evidence type="ECO:0000313" key="4">
    <source>
        <dbReference type="EMBL" id="KAF7317407.1"/>
    </source>
</evidence>
<dbReference type="Proteomes" id="UP000613580">
    <property type="component" value="Unassembled WGS sequence"/>
</dbReference>
<dbReference type="GO" id="GO:0004674">
    <property type="term" value="F:protein serine/threonine kinase activity"/>
    <property type="evidence" value="ECO:0007669"/>
    <property type="project" value="UniProtKB-KW"/>
</dbReference>
<dbReference type="SUPFAM" id="SSF56112">
    <property type="entry name" value="Protein kinase-like (PK-like)"/>
    <property type="match status" value="1"/>
</dbReference>
<feature type="domain" description="Protein kinase" evidence="3">
    <location>
        <begin position="22"/>
        <end position="321"/>
    </location>
</feature>
<dbReference type="InterPro" id="IPR000719">
    <property type="entry name" value="Prot_kinase_dom"/>
</dbReference>
<sequence length="499" mass="55246">MSPTQSETLPDLTGTLVDDGRYELIELRGAGAYGKLYAAHDRHSTSPSTVYALKCIRRPAHRSDSAAKFQARERHLHARVSHHANIVTLHRCFHTDAHVWIQFDMCDGGDVYGAIVAGRFYYRPMKIKRIFSAVVDAVLFCHKNGVYHRDVKPENMLLTGDGEVRLCDFGLATGSRISHDMDCGSSAYQTPESFSGSGHTSYSTDDSDKWALCVSLINLMSSAYPWHAARENDFRFTTFLVSSYASYTVKHRNGLLPQREFHGDQPKLSVSDLHYNTLRKTMPTISIGLTRILVKAFNPDPALRPSLETIRDEVLATSIYLPEVDLQSTDGVVAPAQNSDTDSIICVQDGDDDDSSLSDGEFLGESVVDLPARVNGAPRRPPTVLHALHRPAVPMVRRPQAGRIISAVRRVSIVQKQAKARRFSDASTFAPPRVVLQVELELAAEGSSDMSSVDEPPQVEVKKSGGMKWLAEKLAGTWPRKRARAMSVPVPPRLQEIVQ</sequence>
<keyword evidence="1" id="KW-0547">Nucleotide-binding</keyword>
<evidence type="ECO:0000256" key="1">
    <source>
        <dbReference type="ARBA" id="ARBA00022741"/>
    </source>
</evidence>
<dbReference type="PROSITE" id="PS00108">
    <property type="entry name" value="PROTEIN_KINASE_ST"/>
    <property type="match status" value="1"/>
</dbReference>